<name>A0AAE8XHI7_9CAUD</name>
<accession>A0AAE8XHI7</accession>
<proteinExistence type="predicted"/>
<dbReference type="EMBL" id="MZ447858">
    <property type="protein sequence ID" value="UAW01171.1"/>
    <property type="molecule type" value="Genomic_DNA"/>
</dbReference>
<reference evidence="2 3" key="1">
    <citation type="submission" date="2021-06" db="EMBL/GenBank/DDBJ databases">
        <authorList>
            <person name="Chen R."/>
            <person name="Qin H."/>
            <person name="He S."/>
            <person name="Han P."/>
            <person name="Xu F."/>
            <person name="Sun H."/>
            <person name="Fan H."/>
            <person name="Tong Y."/>
        </authorList>
    </citation>
    <scope>NUCLEOTIDE SEQUENCE [LARGE SCALE GENOMIC DNA]</scope>
</reference>
<sequence length="89" mass="10335">MSNFPKGVRFLNNIVLTIHKTVLSFELNTTSKIMVNILQKYETSPISFIGSLYYSYYKNCENMDRDSSSGHGRQNIHSRMGGFYSYTYK</sequence>
<dbReference type="RefSeq" id="YP_010657606.1">
    <property type="nucleotide sequence ID" value="NC_070848.1"/>
</dbReference>
<evidence type="ECO:0000313" key="3">
    <source>
        <dbReference type="Proteomes" id="UP000828026"/>
    </source>
</evidence>
<dbReference type="GeneID" id="77933525"/>
<evidence type="ECO:0000313" key="2">
    <source>
        <dbReference type="EMBL" id="UAW01171.1"/>
    </source>
</evidence>
<dbReference type="Proteomes" id="UP000828026">
    <property type="component" value="Segment"/>
</dbReference>
<feature type="region of interest" description="Disordered" evidence="1">
    <location>
        <begin position="65"/>
        <end position="89"/>
    </location>
</feature>
<organism evidence="2 3">
    <name type="scientific">Vibrio phage BUCT194</name>
    <dbReference type="NCBI Taxonomy" id="2859072"/>
    <lineage>
        <taxon>Viruses</taxon>
        <taxon>Duplodnaviria</taxon>
        <taxon>Heunggongvirae</taxon>
        <taxon>Uroviricota</taxon>
        <taxon>Caudoviricetes</taxon>
        <taxon>Schitoviridae</taxon>
        <taxon>Varunavirus</taxon>
        <taxon>Varunavirus BUCT194</taxon>
    </lineage>
</organism>
<dbReference type="KEGG" id="vg:77933525"/>
<keyword evidence="3" id="KW-1185">Reference proteome</keyword>
<protein>
    <submittedName>
        <fullName evidence="2">Uncharacterized protein</fullName>
    </submittedName>
</protein>
<evidence type="ECO:0000256" key="1">
    <source>
        <dbReference type="SAM" id="MobiDB-lite"/>
    </source>
</evidence>